<keyword evidence="6 9" id="KW-0408">Iron</keyword>
<evidence type="ECO:0000256" key="9">
    <source>
        <dbReference type="HAMAP-Rule" id="MF_00106"/>
    </source>
</evidence>
<proteinExistence type="inferred from homology"/>
<evidence type="ECO:0000256" key="6">
    <source>
        <dbReference type="ARBA" id="ARBA00023004"/>
    </source>
</evidence>
<comment type="similarity">
    <text evidence="4 9">Belongs to the mannonate dehydratase family.</text>
</comment>
<name>A0ABT8G1P5_9MICO</name>
<dbReference type="EC" id="4.2.1.8" evidence="5 9"/>
<gene>
    <name evidence="9 10" type="primary">uxuA</name>
    <name evidence="10" type="ORF">QQX04_08615</name>
</gene>
<accession>A0ABT8G1P5</accession>
<protein>
    <recommendedName>
        <fullName evidence="5 9">Mannonate dehydratase</fullName>
        <ecNumber evidence="5 9">4.2.1.8</ecNumber>
    </recommendedName>
    <alternativeName>
        <fullName evidence="9">D-mannonate hydro-lyase</fullName>
    </alternativeName>
</protein>
<evidence type="ECO:0000256" key="4">
    <source>
        <dbReference type="ARBA" id="ARBA00007389"/>
    </source>
</evidence>
<keyword evidence="11" id="KW-1185">Reference proteome</keyword>
<keyword evidence="7 9" id="KW-0464">Manganese</keyword>
<keyword evidence="8 9" id="KW-0456">Lyase</keyword>
<evidence type="ECO:0000256" key="3">
    <source>
        <dbReference type="ARBA" id="ARBA00004892"/>
    </source>
</evidence>
<dbReference type="InterPro" id="IPR036237">
    <property type="entry name" value="Xyl_isomerase-like_sf"/>
</dbReference>
<evidence type="ECO:0000256" key="1">
    <source>
        <dbReference type="ARBA" id="ARBA00001794"/>
    </source>
</evidence>
<reference evidence="10" key="1">
    <citation type="submission" date="2023-06" db="EMBL/GenBank/DDBJ databases">
        <title>SYSU T00b26.</title>
        <authorList>
            <person name="Gao L."/>
            <person name="Fang B.-Z."/>
            <person name="Li W.-J."/>
        </authorList>
    </citation>
    <scope>NUCLEOTIDE SEQUENCE</scope>
    <source>
        <strain evidence="10">SYSU T00b26</strain>
    </source>
</reference>
<dbReference type="NCBIfam" id="TIGR00695">
    <property type="entry name" value="uxuA"/>
    <property type="match status" value="1"/>
</dbReference>
<dbReference type="SUPFAM" id="SSF51658">
    <property type="entry name" value="Xylose isomerase-like"/>
    <property type="match status" value="1"/>
</dbReference>
<evidence type="ECO:0000313" key="11">
    <source>
        <dbReference type="Proteomes" id="UP001172738"/>
    </source>
</evidence>
<dbReference type="Proteomes" id="UP001172738">
    <property type="component" value="Unassembled WGS sequence"/>
</dbReference>
<dbReference type="Gene3D" id="3.20.20.150">
    <property type="entry name" value="Divalent-metal-dependent TIM barrel enzymes"/>
    <property type="match status" value="1"/>
</dbReference>
<dbReference type="InterPro" id="IPR004628">
    <property type="entry name" value="Man_deHydtase"/>
</dbReference>
<dbReference type="PANTHER" id="PTHR30387:SF2">
    <property type="entry name" value="MANNONATE DEHYDRATASE"/>
    <property type="match status" value="1"/>
</dbReference>
<dbReference type="GO" id="GO:0008927">
    <property type="term" value="F:mannonate dehydratase activity"/>
    <property type="evidence" value="ECO:0007669"/>
    <property type="project" value="UniProtKB-EC"/>
</dbReference>
<evidence type="ECO:0000256" key="2">
    <source>
        <dbReference type="ARBA" id="ARBA00002713"/>
    </source>
</evidence>
<comment type="cofactor">
    <cofactor evidence="9">
        <name>Fe(2+)</name>
        <dbReference type="ChEBI" id="CHEBI:29033"/>
    </cofactor>
    <cofactor evidence="9">
        <name>Mn(2+)</name>
        <dbReference type="ChEBI" id="CHEBI:29035"/>
    </cofactor>
</comment>
<evidence type="ECO:0000256" key="8">
    <source>
        <dbReference type="ARBA" id="ARBA00023239"/>
    </source>
</evidence>
<dbReference type="RefSeq" id="WP_301128191.1">
    <property type="nucleotide sequence ID" value="NZ_JAUHPV010000004.1"/>
</dbReference>
<organism evidence="10 11">
    <name type="scientific">Demequina zhanjiangensis</name>
    <dbReference type="NCBI Taxonomy" id="3051659"/>
    <lineage>
        <taxon>Bacteria</taxon>
        <taxon>Bacillati</taxon>
        <taxon>Actinomycetota</taxon>
        <taxon>Actinomycetes</taxon>
        <taxon>Micrococcales</taxon>
        <taxon>Demequinaceae</taxon>
        <taxon>Demequina</taxon>
    </lineage>
</organism>
<dbReference type="EMBL" id="JAUHPV010000004">
    <property type="protein sequence ID" value="MDN4473048.1"/>
    <property type="molecule type" value="Genomic_DNA"/>
</dbReference>
<evidence type="ECO:0000256" key="5">
    <source>
        <dbReference type="ARBA" id="ARBA00012927"/>
    </source>
</evidence>
<comment type="function">
    <text evidence="2 9">Catalyzes the dehydration of D-mannonate.</text>
</comment>
<evidence type="ECO:0000313" key="10">
    <source>
        <dbReference type="EMBL" id="MDN4473048.1"/>
    </source>
</evidence>
<comment type="caution">
    <text evidence="10">The sequence shown here is derived from an EMBL/GenBank/DDBJ whole genome shotgun (WGS) entry which is preliminary data.</text>
</comment>
<evidence type="ECO:0000256" key="7">
    <source>
        <dbReference type="ARBA" id="ARBA00023211"/>
    </source>
</evidence>
<dbReference type="PIRSF" id="PIRSF016049">
    <property type="entry name" value="Man_dehyd"/>
    <property type="match status" value="1"/>
</dbReference>
<dbReference type="HAMAP" id="MF_00106">
    <property type="entry name" value="UxuA"/>
    <property type="match status" value="1"/>
</dbReference>
<dbReference type="Pfam" id="PF03786">
    <property type="entry name" value="UxuA"/>
    <property type="match status" value="1"/>
</dbReference>
<comment type="pathway">
    <text evidence="3 9">Carbohydrate metabolism; pentose and glucuronate interconversion.</text>
</comment>
<dbReference type="NCBIfam" id="NF003027">
    <property type="entry name" value="PRK03906.1"/>
    <property type="match status" value="1"/>
</dbReference>
<dbReference type="PANTHER" id="PTHR30387">
    <property type="entry name" value="MANNONATE DEHYDRATASE"/>
    <property type="match status" value="1"/>
</dbReference>
<sequence>MEKTWRWYGPEDSVTLTDVRQTDATGVVTALHHLPNGVVWPVDEIRKRQQECEDNGLYWSIVESVPVHEDIRRGLPARDGWIDKYCQTIRNLAECGVDMICYNFMPALDWTRTDLDWPLANGGTALRYDADAVAAFDMWILNRPGAEDDFTDARKASARAWLDAATPDEVDKVTTTLLAGLPGSEESYTVEEFREALAAYDGLTHESMRGNLKYFLERIIPVAEEVGVRMAIHPDDPPFDLFGIPRVVSTMEDAQWLLDAVPSPANGLTLCVGSYGVRGDNDVVEMARRFADRIYFSHLRSTRREEDPESFHEAVHIDGDIDIVGVVRELVREERRRGEEGPRISIRSDHGHRLLDDLTRKSAPGYPLIGRMKGLAEVRGVELAVNRGLDGDLV</sequence>
<comment type="catalytic activity">
    <reaction evidence="1 9">
        <text>D-mannonate = 2-dehydro-3-deoxy-D-gluconate + H2O</text>
        <dbReference type="Rhea" id="RHEA:20097"/>
        <dbReference type="ChEBI" id="CHEBI:15377"/>
        <dbReference type="ChEBI" id="CHEBI:17767"/>
        <dbReference type="ChEBI" id="CHEBI:57990"/>
        <dbReference type="EC" id="4.2.1.8"/>
    </reaction>
</comment>